<name>A0A9W9SMB4_9EURO</name>
<dbReference type="PANTHER" id="PTHR11188">
    <property type="entry name" value="ARRESTIN DOMAIN CONTAINING PROTEIN"/>
    <property type="match status" value="1"/>
</dbReference>
<dbReference type="RefSeq" id="XP_056482774.1">
    <property type="nucleotide sequence ID" value="XM_056636744.1"/>
</dbReference>
<comment type="caution">
    <text evidence="1">The sequence shown here is derived from an EMBL/GenBank/DDBJ whole genome shotgun (WGS) entry which is preliminary data.</text>
</comment>
<dbReference type="OrthoDB" id="3365616at2759"/>
<reference evidence="1" key="2">
    <citation type="journal article" date="2023" name="IMA Fungus">
        <title>Comparative genomic study of the Penicillium genus elucidates a diverse pangenome and 15 lateral gene transfer events.</title>
        <authorList>
            <person name="Petersen C."/>
            <person name="Sorensen T."/>
            <person name="Nielsen M.R."/>
            <person name="Sondergaard T.E."/>
            <person name="Sorensen J.L."/>
            <person name="Fitzpatrick D.A."/>
            <person name="Frisvad J.C."/>
            <person name="Nielsen K.L."/>
        </authorList>
    </citation>
    <scope>NUCLEOTIDE SEQUENCE</scope>
    <source>
        <strain evidence="1">IBT 29677</strain>
    </source>
</reference>
<dbReference type="AlphaFoldDB" id="A0A9W9SMB4"/>
<evidence type="ECO:0000313" key="2">
    <source>
        <dbReference type="Proteomes" id="UP001147747"/>
    </source>
</evidence>
<dbReference type="GO" id="GO:0070086">
    <property type="term" value="P:ubiquitin-dependent endocytosis"/>
    <property type="evidence" value="ECO:0007669"/>
    <property type="project" value="TreeGrafter"/>
</dbReference>
<dbReference type="GeneID" id="81375724"/>
<dbReference type="GO" id="GO:0005829">
    <property type="term" value="C:cytosol"/>
    <property type="evidence" value="ECO:0007669"/>
    <property type="project" value="TreeGrafter"/>
</dbReference>
<dbReference type="EMBL" id="JAPZBU010000011">
    <property type="protein sequence ID" value="KAJ5378988.1"/>
    <property type="molecule type" value="Genomic_DNA"/>
</dbReference>
<dbReference type="PANTHER" id="PTHR11188:SF166">
    <property type="entry name" value="ARRESTIN (OR S-ANTIGEN), N-TERMINAL DOMAIN PROTEIN (AFU_ORTHOLOGUE AFUA_7G02050)"/>
    <property type="match status" value="1"/>
</dbReference>
<dbReference type="CDD" id="cd22952">
    <property type="entry name" value="ART10-like"/>
    <property type="match status" value="1"/>
</dbReference>
<reference evidence="1" key="1">
    <citation type="submission" date="2022-12" db="EMBL/GenBank/DDBJ databases">
        <authorList>
            <person name="Petersen C."/>
        </authorList>
    </citation>
    <scope>NUCLEOTIDE SEQUENCE</scope>
    <source>
        <strain evidence="1">IBT 29677</strain>
    </source>
</reference>
<dbReference type="InterPro" id="IPR050357">
    <property type="entry name" value="Arrestin_domain-protein"/>
</dbReference>
<accession>A0A9W9SMB4</accession>
<proteinExistence type="predicted"/>
<dbReference type="GO" id="GO:0030674">
    <property type="term" value="F:protein-macromolecule adaptor activity"/>
    <property type="evidence" value="ECO:0007669"/>
    <property type="project" value="TreeGrafter"/>
</dbReference>
<dbReference type="GO" id="GO:0031625">
    <property type="term" value="F:ubiquitin protein ligase binding"/>
    <property type="evidence" value="ECO:0007669"/>
    <property type="project" value="TreeGrafter"/>
</dbReference>
<gene>
    <name evidence="1" type="ORF">N7509_012107</name>
</gene>
<sequence length="271" mass="30268">MGPKQYAFPFSLPLSQDSESYQIHFDQHSGKKSLTEWSDFKVNESQSLRGHLPPSTGDSSSNAEIVYSLDASVKIGGIFKHVMKKSRQIFFYPTTSPHKPSQSIIHQREVTFRHMEKDNKSTPAYGVAIELARGGHLALGQRVPIKVHVTQADPTSQDVLILNDYQVMLIQKTVTRVGAQSQVQHLFRTLRTLSNLNLGICLAEMPVNNAMTLSDDSWGSLSLPTDITPTFETCNINRSYKLEVRLGFKGGPKKTQTRILEVQFPINIAAN</sequence>
<dbReference type="Proteomes" id="UP001147747">
    <property type="component" value="Unassembled WGS sequence"/>
</dbReference>
<organism evidence="1 2">
    <name type="scientific">Penicillium cosmopolitanum</name>
    <dbReference type="NCBI Taxonomy" id="1131564"/>
    <lineage>
        <taxon>Eukaryota</taxon>
        <taxon>Fungi</taxon>
        <taxon>Dikarya</taxon>
        <taxon>Ascomycota</taxon>
        <taxon>Pezizomycotina</taxon>
        <taxon>Eurotiomycetes</taxon>
        <taxon>Eurotiomycetidae</taxon>
        <taxon>Eurotiales</taxon>
        <taxon>Aspergillaceae</taxon>
        <taxon>Penicillium</taxon>
    </lineage>
</organism>
<dbReference type="GO" id="GO:0005886">
    <property type="term" value="C:plasma membrane"/>
    <property type="evidence" value="ECO:0007669"/>
    <property type="project" value="TreeGrafter"/>
</dbReference>
<keyword evidence="2" id="KW-1185">Reference proteome</keyword>
<protein>
    <recommendedName>
        <fullName evidence="3">Arrestin-like N-terminal domain-containing protein</fullName>
    </recommendedName>
</protein>
<evidence type="ECO:0000313" key="1">
    <source>
        <dbReference type="EMBL" id="KAJ5378988.1"/>
    </source>
</evidence>
<evidence type="ECO:0008006" key="3">
    <source>
        <dbReference type="Google" id="ProtNLM"/>
    </source>
</evidence>